<evidence type="ECO:0000256" key="1">
    <source>
        <dbReference type="ARBA" id="ARBA00022598"/>
    </source>
</evidence>
<dbReference type="PANTHER" id="PTHR11405">
    <property type="entry name" value="CARBAMOYLTRANSFERASE FAMILY MEMBER"/>
    <property type="match status" value="1"/>
</dbReference>
<keyword evidence="6" id="KW-1185">Reference proteome</keyword>
<dbReference type="GO" id="GO:0005198">
    <property type="term" value="F:structural molecule activity"/>
    <property type="evidence" value="ECO:0007669"/>
    <property type="project" value="InterPro"/>
</dbReference>
<dbReference type="GO" id="GO:0019240">
    <property type="term" value="P:citrulline biosynthetic process"/>
    <property type="evidence" value="ECO:0007669"/>
    <property type="project" value="TreeGrafter"/>
</dbReference>
<feature type="domain" description="Coatomer alpha subunit C-terminal" evidence="4">
    <location>
        <begin position="254"/>
        <end position="321"/>
    </location>
</feature>
<keyword evidence="1" id="KW-0436">Ligase</keyword>
<protein>
    <recommendedName>
        <fullName evidence="4">Coatomer alpha subunit C-terminal domain-containing protein</fullName>
    </recommendedName>
</protein>
<dbReference type="SUPFAM" id="SSF56059">
    <property type="entry name" value="Glutathione synthetase ATP-binding domain-like"/>
    <property type="match status" value="1"/>
</dbReference>
<dbReference type="STRING" id="1328759.A0A5C2RMT5"/>
<evidence type="ECO:0000313" key="5">
    <source>
        <dbReference type="EMBL" id="RPD52511.1"/>
    </source>
</evidence>
<dbReference type="GO" id="GO:0006228">
    <property type="term" value="P:UTP biosynthetic process"/>
    <property type="evidence" value="ECO:0007669"/>
    <property type="project" value="TreeGrafter"/>
</dbReference>
<dbReference type="Gene3D" id="3.30.470.20">
    <property type="entry name" value="ATP-grasp fold, B domain"/>
    <property type="match status" value="1"/>
</dbReference>
<accession>A0A5C2RMT5</accession>
<dbReference type="InterPro" id="IPR010714">
    <property type="entry name" value="Coatomer_asu_C"/>
</dbReference>
<evidence type="ECO:0000259" key="4">
    <source>
        <dbReference type="Pfam" id="PF06957"/>
    </source>
</evidence>
<dbReference type="Proteomes" id="UP000313359">
    <property type="component" value="Unassembled WGS sequence"/>
</dbReference>
<dbReference type="PANTHER" id="PTHR11405:SF5">
    <property type="entry name" value="CAD PROTEIN"/>
    <property type="match status" value="1"/>
</dbReference>
<keyword evidence="3" id="KW-0067">ATP-binding</keyword>
<organism evidence="5 6">
    <name type="scientific">Lentinus tigrinus ALCF2SS1-6</name>
    <dbReference type="NCBI Taxonomy" id="1328759"/>
    <lineage>
        <taxon>Eukaryota</taxon>
        <taxon>Fungi</taxon>
        <taxon>Dikarya</taxon>
        <taxon>Basidiomycota</taxon>
        <taxon>Agaricomycotina</taxon>
        <taxon>Agaricomycetes</taxon>
        <taxon>Polyporales</taxon>
        <taxon>Polyporaceae</taxon>
        <taxon>Lentinus</taxon>
    </lineage>
</organism>
<dbReference type="Pfam" id="PF06957">
    <property type="entry name" value="COPI_C"/>
    <property type="match status" value="1"/>
</dbReference>
<dbReference type="GO" id="GO:0006541">
    <property type="term" value="P:glutamine metabolic process"/>
    <property type="evidence" value="ECO:0007669"/>
    <property type="project" value="TreeGrafter"/>
</dbReference>
<dbReference type="GO" id="GO:0030126">
    <property type="term" value="C:COPI vesicle coat"/>
    <property type="evidence" value="ECO:0007669"/>
    <property type="project" value="InterPro"/>
</dbReference>
<dbReference type="GO" id="GO:0004151">
    <property type="term" value="F:dihydroorotase activity"/>
    <property type="evidence" value="ECO:0007669"/>
    <property type="project" value="TreeGrafter"/>
</dbReference>
<dbReference type="GO" id="GO:0016192">
    <property type="term" value="P:vesicle-mediated transport"/>
    <property type="evidence" value="ECO:0007669"/>
    <property type="project" value="InterPro"/>
</dbReference>
<dbReference type="EMBL" id="ML122355">
    <property type="protein sequence ID" value="RPD52511.1"/>
    <property type="molecule type" value="Genomic_DNA"/>
</dbReference>
<gene>
    <name evidence="5" type="ORF">L227DRAFT_617752</name>
</gene>
<dbReference type="GO" id="GO:0006886">
    <property type="term" value="P:intracellular protein transport"/>
    <property type="evidence" value="ECO:0007669"/>
    <property type="project" value="InterPro"/>
</dbReference>
<evidence type="ECO:0000313" key="6">
    <source>
        <dbReference type="Proteomes" id="UP000313359"/>
    </source>
</evidence>
<reference evidence="5" key="1">
    <citation type="journal article" date="2018" name="Genome Biol. Evol.">
        <title>Genomics and development of Lentinus tigrinus, a white-rot wood-decaying mushroom with dimorphic fruiting bodies.</title>
        <authorList>
            <person name="Wu B."/>
            <person name="Xu Z."/>
            <person name="Knudson A."/>
            <person name="Carlson A."/>
            <person name="Chen N."/>
            <person name="Kovaka S."/>
            <person name="LaButti K."/>
            <person name="Lipzen A."/>
            <person name="Pennachio C."/>
            <person name="Riley R."/>
            <person name="Schakwitz W."/>
            <person name="Umezawa K."/>
            <person name="Ohm R.A."/>
            <person name="Grigoriev I.V."/>
            <person name="Nagy L.G."/>
            <person name="Gibbons J."/>
            <person name="Hibbett D."/>
        </authorList>
    </citation>
    <scope>NUCLEOTIDE SEQUENCE [LARGE SCALE GENOMIC DNA]</scope>
    <source>
        <strain evidence="5">ALCF2SS1-6</strain>
    </source>
</reference>
<evidence type="ECO:0000256" key="3">
    <source>
        <dbReference type="ARBA" id="ARBA00022840"/>
    </source>
</evidence>
<dbReference type="GO" id="GO:0005829">
    <property type="term" value="C:cytosol"/>
    <property type="evidence" value="ECO:0007669"/>
    <property type="project" value="TreeGrafter"/>
</dbReference>
<name>A0A5C2RMT5_9APHY</name>
<keyword evidence="2" id="KW-0547">Nucleotide-binding</keyword>
<dbReference type="GO" id="GO:0005524">
    <property type="term" value="F:ATP binding"/>
    <property type="evidence" value="ECO:0007669"/>
    <property type="project" value="UniProtKB-KW"/>
</dbReference>
<evidence type="ECO:0000256" key="2">
    <source>
        <dbReference type="ARBA" id="ARBA00022741"/>
    </source>
</evidence>
<proteinExistence type="predicted"/>
<sequence length="423" mass="47215">MFSEDDLKSYLSQATSVSRGHPVVITKFIEGTKEIKMDAVARDGNVIMHSSKTQACTRATRRSYTRRIWLDNDLVFNGGHGVLVLLAVPNLLLGSITALDNVTVSPSILEASYHSFAAAIFARYAPQATSLNSLNRHRNRHQRCSCRRSQDWRPYQTYPLAYLTAKTNGLDYVAPEILGAAGHPEADVDDVPSFGRLLLSLPPPPLTGPRCRWARAQVVFRATLSSLFCKLLEIVLRARSVSSRRPTITHATAAPDPNIVVEARQRIAAGDRKPRNAIEIDYDEFTEFCAVSFTLIYKGSSAVSCPYTDAAYLPQYKGDVDPLVTSFPRQFSYSEAPSAPDMGRTEEHFRKSWGEGGKGQNYEVMVHEIQDERAFVHFHTPFNATGTRYNVRFQHNRTTLCRQIIGKIPSPQRLLSSVPSYCG</sequence>
<dbReference type="GO" id="GO:0004088">
    <property type="term" value="F:carbamoyl-phosphate synthase (glutamine-hydrolyzing) activity"/>
    <property type="evidence" value="ECO:0007669"/>
    <property type="project" value="TreeGrafter"/>
</dbReference>
<dbReference type="GO" id="GO:0004070">
    <property type="term" value="F:aspartate carbamoyltransferase activity"/>
    <property type="evidence" value="ECO:0007669"/>
    <property type="project" value="TreeGrafter"/>
</dbReference>
<dbReference type="AlphaFoldDB" id="A0A5C2RMT5"/>
<dbReference type="OrthoDB" id="3204824at2759"/>
<dbReference type="GO" id="GO:0006207">
    <property type="term" value="P:'de novo' pyrimidine nucleobase biosynthetic process"/>
    <property type="evidence" value="ECO:0007669"/>
    <property type="project" value="TreeGrafter"/>
</dbReference>